<dbReference type="Pfam" id="PF00069">
    <property type="entry name" value="Pkinase"/>
    <property type="match status" value="1"/>
</dbReference>
<evidence type="ECO:0000256" key="2">
    <source>
        <dbReference type="ARBA" id="ARBA00022527"/>
    </source>
</evidence>
<proteinExistence type="predicted"/>
<feature type="transmembrane region" description="Helical" evidence="9">
    <location>
        <begin position="476"/>
        <end position="497"/>
    </location>
</feature>
<feature type="compositionally biased region" description="Basic and acidic residues" evidence="8">
    <location>
        <begin position="1"/>
        <end position="17"/>
    </location>
</feature>
<evidence type="ECO:0000259" key="10">
    <source>
        <dbReference type="PROSITE" id="PS50011"/>
    </source>
</evidence>
<dbReference type="GO" id="GO:0005524">
    <property type="term" value="F:ATP binding"/>
    <property type="evidence" value="ECO:0007669"/>
    <property type="project" value="UniProtKB-UniRule"/>
</dbReference>
<dbReference type="InterPro" id="IPR011009">
    <property type="entry name" value="Kinase-like_dom_sf"/>
</dbReference>
<evidence type="ECO:0000256" key="4">
    <source>
        <dbReference type="ARBA" id="ARBA00022741"/>
    </source>
</evidence>
<feature type="region of interest" description="Disordered" evidence="8">
    <location>
        <begin position="1"/>
        <end position="153"/>
    </location>
</feature>
<feature type="compositionally biased region" description="Pro residues" evidence="8">
    <location>
        <begin position="513"/>
        <end position="526"/>
    </location>
</feature>
<dbReference type="FunFam" id="1.10.510.10:FF:000021">
    <property type="entry name" value="Serine/threonine protein kinase"/>
    <property type="match status" value="1"/>
</dbReference>
<dbReference type="CDD" id="cd14014">
    <property type="entry name" value="STKc_PknB_like"/>
    <property type="match status" value="1"/>
</dbReference>
<organism evidence="11 12">
    <name type="scientific">Sorangium cellulosum</name>
    <name type="common">Polyangium cellulosum</name>
    <dbReference type="NCBI Taxonomy" id="56"/>
    <lineage>
        <taxon>Bacteria</taxon>
        <taxon>Pseudomonadati</taxon>
        <taxon>Myxococcota</taxon>
        <taxon>Polyangia</taxon>
        <taxon>Polyangiales</taxon>
        <taxon>Polyangiaceae</taxon>
        <taxon>Sorangium</taxon>
    </lineage>
</organism>
<keyword evidence="9" id="KW-0472">Membrane</keyword>
<keyword evidence="9" id="KW-1133">Transmembrane helix</keyword>
<reference evidence="11 12" key="1">
    <citation type="submission" date="2014-02" db="EMBL/GenBank/DDBJ databases">
        <title>The small core and large imbalanced accessory genome model reveals a collaborative survival strategy of Sorangium cellulosum strains in nature.</title>
        <authorList>
            <person name="Han K."/>
            <person name="Peng R."/>
            <person name="Blom J."/>
            <person name="Li Y.-Z."/>
        </authorList>
    </citation>
    <scope>NUCLEOTIDE SEQUENCE [LARGE SCALE GENOMIC DNA]</scope>
    <source>
        <strain evidence="11 12">So0007-03</strain>
    </source>
</reference>
<dbReference type="Gene3D" id="3.30.200.20">
    <property type="entry name" value="Phosphorylase Kinase, domain 1"/>
    <property type="match status" value="1"/>
</dbReference>
<comment type="caution">
    <text evidence="11">The sequence shown here is derived from an EMBL/GenBank/DDBJ whole genome shotgun (WGS) entry which is preliminary data.</text>
</comment>
<feature type="region of interest" description="Disordered" evidence="8">
    <location>
        <begin position="503"/>
        <end position="526"/>
    </location>
</feature>
<sequence length="636" mass="68144">MSATKNEHHTARSRVFEEEAGALDEAPASRPTGAAGGARSSGVGTAFAPAVEPEGAGDDVPVDVELRPSSRPSRSGWVEGPDSEMPPSFRAPPPLRQKTPRLGRQSEPDADEMSGRTSAAPISEAEPSLEIPPPDEVEPRERRPPGAKDPYIGTTFDHRYKIERLLGEGGMGFVYLARHKVIDKRVAVKVLRAELARDREIFERFVQEARAASSIGNPHIVDISDFGDLPDGSTYFVMEYLEGVSLAQLIDSPNELPMDRICHIALQLSAGLAAAHDAGIIHRDLKPDNVFVVARGSDPNFVKILDFGIAKVSTSTTTKLTRAGAVFGTPHYMSPEQAAGAPIDHRTDIYSLGVMLYELVSRQLPFNADNFMGILTQHMYKAPVPIRALVGGPDCPPGLEAVILKCLSKKPESRYQSMSDLHDDLERVRSGGVPGAVAEMMARSGGFNVPHDYFKTSKVIVPATPPSPPRSPWPRYVWVAGAAAAVGIVTAIFVIGASGSARDTAPQAQKPPVEAPPVRPAPAPPPAVQKTVVALAAVPETAVGYRNGVELRLPASIDVEQGQTVTIDIRAEGYHPSTVVLDGTEQSKLVKLVEVDEKGVTKVRPGGAPRPPPQTTAKPPKGSDVRDPWANQNQKK</sequence>
<protein>
    <recommendedName>
        <fullName evidence="1">non-specific serine/threonine protein kinase</fullName>
        <ecNumber evidence="1">2.7.11.1</ecNumber>
    </recommendedName>
</protein>
<dbReference type="InterPro" id="IPR008271">
    <property type="entry name" value="Ser/Thr_kinase_AS"/>
</dbReference>
<dbReference type="PROSITE" id="PS00108">
    <property type="entry name" value="PROTEIN_KINASE_ST"/>
    <property type="match status" value="1"/>
</dbReference>
<evidence type="ECO:0000256" key="7">
    <source>
        <dbReference type="PROSITE-ProRule" id="PRU10141"/>
    </source>
</evidence>
<gene>
    <name evidence="11" type="ORF">BE21_31845</name>
</gene>
<dbReference type="Proteomes" id="UP000075502">
    <property type="component" value="Unassembled WGS sequence"/>
</dbReference>
<keyword evidence="6 7" id="KW-0067">ATP-binding</keyword>
<evidence type="ECO:0000313" key="11">
    <source>
        <dbReference type="EMBL" id="KYG06962.1"/>
    </source>
</evidence>
<feature type="compositionally biased region" description="Basic and acidic residues" evidence="8">
    <location>
        <begin position="137"/>
        <end position="146"/>
    </location>
</feature>
<evidence type="ECO:0000256" key="6">
    <source>
        <dbReference type="ARBA" id="ARBA00022840"/>
    </source>
</evidence>
<feature type="domain" description="Protein kinase" evidence="10">
    <location>
        <begin position="160"/>
        <end position="425"/>
    </location>
</feature>
<dbReference type="SMART" id="SM00220">
    <property type="entry name" value="S_TKc"/>
    <property type="match status" value="1"/>
</dbReference>
<dbReference type="PANTHER" id="PTHR43289">
    <property type="entry name" value="MITOGEN-ACTIVATED PROTEIN KINASE KINASE KINASE 20-RELATED"/>
    <property type="match status" value="1"/>
</dbReference>
<dbReference type="EC" id="2.7.11.1" evidence="1"/>
<dbReference type="Gene3D" id="1.10.510.10">
    <property type="entry name" value="Transferase(Phosphotransferase) domain 1"/>
    <property type="match status" value="1"/>
</dbReference>
<dbReference type="PROSITE" id="PS50011">
    <property type="entry name" value="PROTEIN_KINASE_DOM"/>
    <property type="match status" value="1"/>
</dbReference>
<feature type="region of interest" description="Disordered" evidence="8">
    <location>
        <begin position="597"/>
        <end position="636"/>
    </location>
</feature>
<evidence type="ECO:0000313" key="12">
    <source>
        <dbReference type="Proteomes" id="UP000075502"/>
    </source>
</evidence>
<keyword evidence="2" id="KW-0723">Serine/threonine-protein kinase</keyword>
<name>A0A150TQK8_SORCE</name>
<dbReference type="InterPro" id="IPR000719">
    <property type="entry name" value="Prot_kinase_dom"/>
</dbReference>
<keyword evidence="4 7" id="KW-0547">Nucleotide-binding</keyword>
<feature type="binding site" evidence="7">
    <location>
        <position position="189"/>
    </location>
    <ligand>
        <name>ATP</name>
        <dbReference type="ChEBI" id="CHEBI:30616"/>
    </ligand>
</feature>
<dbReference type="GO" id="GO:0004674">
    <property type="term" value="F:protein serine/threonine kinase activity"/>
    <property type="evidence" value="ECO:0007669"/>
    <property type="project" value="UniProtKB-KW"/>
</dbReference>
<dbReference type="AlphaFoldDB" id="A0A150TQK8"/>
<evidence type="ECO:0000256" key="8">
    <source>
        <dbReference type="SAM" id="MobiDB-lite"/>
    </source>
</evidence>
<dbReference type="InterPro" id="IPR017441">
    <property type="entry name" value="Protein_kinase_ATP_BS"/>
</dbReference>
<dbReference type="EMBL" id="JEME01001513">
    <property type="protein sequence ID" value="KYG06962.1"/>
    <property type="molecule type" value="Genomic_DNA"/>
</dbReference>
<feature type="compositionally biased region" description="Low complexity" evidence="8">
    <location>
        <begin position="26"/>
        <end position="46"/>
    </location>
</feature>
<dbReference type="PROSITE" id="PS00107">
    <property type="entry name" value="PROTEIN_KINASE_ATP"/>
    <property type="match status" value="1"/>
</dbReference>
<keyword evidence="9" id="KW-0812">Transmembrane</keyword>
<evidence type="ECO:0000256" key="9">
    <source>
        <dbReference type="SAM" id="Phobius"/>
    </source>
</evidence>
<dbReference type="PANTHER" id="PTHR43289:SF6">
    <property type="entry name" value="SERINE_THREONINE-PROTEIN KINASE NEKL-3"/>
    <property type="match status" value="1"/>
</dbReference>
<evidence type="ECO:0000256" key="1">
    <source>
        <dbReference type="ARBA" id="ARBA00012513"/>
    </source>
</evidence>
<keyword evidence="3" id="KW-0808">Transferase</keyword>
<keyword evidence="5 11" id="KW-0418">Kinase</keyword>
<evidence type="ECO:0000256" key="3">
    <source>
        <dbReference type="ARBA" id="ARBA00022679"/>
    </source>
</evidence>
<dbReference type="SUPFAM" id="SSF56112">
    <property type="entry name" value="Protein kinase-like (PK-like)"/>
    <property type="match status" value="1"/>
</dbReference>
<evidence type="ECO:0000256" key="5">
    <source>
        <dbReference type="ARBA" id="ARBA00022777"/>
    </source>
</evidence>
<accession>A0A150TQK8</accession>